<accession>A0ABP9AR60</accession>
<dbReference type="RefSeq" id="WP_345301853.1">
    <property type="nucleotide sequence ID" value="NZ_BAABJE010000001.1"/>
</dbReference>
<dbReference type="Pfam" id="PF11127">
    <property type="entry name" value="YgaP-like_TM"/>
    <property type="match status" value="1"/>
</dbReference>
<comment type="caution">
    <text evidence="3">The sequence shown here is derived from an EMBL/GenBank/DDBJ whole genome shotgun (WGS) entry which is preliminary data.</text>
</comment>
<feature type="transmembrane region" description="Helical" evidence="1">
    <location>
        <begin position="7"/>
        <end position="25"/>
    </location>
</feature>
<reference evidence="4" key="1">
    <citation type="journal article" date="2019" name="Int. J. Syst. Evol. Microbiol.">
        <title>The Global Catalogue of Microorganisms (GCM) 10K type strain sequencing project: providing services to taxonomists for standard genome sequencing and annotation.</title>
        <authorList>
            <consortium name="The Broad Institute Genomics Platform"/>
            <consortium name="The Broad Institute Genome Sequencing Center for Infectious Disease"/>
            <person name="Wu L."/>
            <person name="Ma J."/>
        </authorList>
    </citation>
    <scope>NUCLEOTIDE SEQUENCE [LARGE SCALE GENOMIC DNA]</scope>
    <source>
        <strain evidence="4">JCM 18204</strain>
    </source>
</reference>
<sequence>MNLDRAVMAFAGVMIFVSLALTHFVSPWFWLFTALIGANLLVASLTGFCPAAILFRKLGVASGCAFK</sequence>
<keyword evidence="1" id="KW-1133">Transmembrane helix</keyword>
<protein>
    <submittedName>
        <fullName evidence="3">DUF2892 domain-containing protein</fullName>
    </submittedName>
</protein>
<evidence type="ECO:0000259" key="2">
    <source>
        <dbReference type="Pfam" id="PF11127"/>
    </source>
</evidence>
<feature type="transmembrane region" description="Helical" evidence="1">
    <location>
        <begin position="31"/>
        <end position="55"/>
    </location>
</feature>
<organism evidence="3 4">
    <name type="scientific">Lysobacter hankyongensis</name>
    <dbReference type="NCBI Taxonomy" id="1176535"/>
    <lineage>
        <taxon>Bacteria</taxon>
        <taxon>Pseudomonadati</taxon>
        <taxon>Pseudomonadota</taxon>
        <taxon>Gammaproteobacteria</taxon>
        <taxon>Lysobacterales</taxon>
        <taxon>Lysobacteraceae</taxon>
        <taxon>Lysobacter</taxon>
    </lineage>
</organism>
<keyword evidence="1" id="KW-0472">Membrane</keyword>
<dbReference type="EMBL" id="BAABJE010000001">
    <property type="protein sequence ID" value="GAA4784762.1"/>
    <property type="molecule type" value="Genomic_DNA"/>
</dbReference>
<name>A0ABP9AR60_9GAMM</name>
<evidence type="ECO:0000313" key="3">
    <source>
        <dbReference type="EMBL" id="GAA4784762.1"/>
    </source>
</evidence>
<gene>
    <name evidence="3" type="ORF">GCM10023307_06850</name>
</gene>
<proteinExistence type="predicted"/>
<feature type="domain" description="Inner membrane protein YgaP-like transmembrane" evidence="2">
    <location>
        <begin position="2"/>
        <end position="56"/>
    </location>
</feature>
<evidence type="ECO:0000313" key="4">
    <source>
        <dbReference type="Proteomes" id="UP001499959"/>
    </source>
</evidence>
<keyword evidence="1" id="KW-0812">Transmembrane</keyword>
<keyword evidence="4" id="KW-1185">Reference proteome</keyword>
<dbReference type="Proteomes" id="UP001499959">
    <property type="component" value="Unassembled WGS sequence"/>
</dbReference>
<evidence type="ECO:0000256" key="1">
    <source>
        <dbReference type="SAM" id="Phobius"/>
    </source>
</evidence>
<dbReference type="Gene3D" id="6.10.140.1340">
    <property type="match status" value="1"/>
</dbReference>
<dbReference type="InterPro" id="IPR021309">
    <property type="entry name" value="YgaP-like_TM"/>
</dbReference>